<dbReference type="EMBL" id="JBAMIC010000010">
    <property type="protein sequence ID" value="KAK7101687.1"/>
    <property type="molecule type" value="Genomic_DNA"/>
</dbReference>
<name>A0AAN9GB42_9CAEN</name>
<sequence>MRATVLLWSVVCVTWSAAWALKLGSFNIQVFGERKAADKFVMSYLAKILAGYDIVLIMEIRDKTDDSIYKLIRLIKTQENVEMVMKLSDREGRTDSKEQYAYLYRADRGISAIDVYKDNSQSWWKLFERPPYIVRFCSDKAEVGDFTLVGLHSKPLSAVQELQALPQVYNSVSKDWNTTNIVILGDLNADCHYVSKNKWKVIPIRNDKRFWWPIVEGEDTTVESNCAYDRFIIGGKALKNAVVTKSPGPYYYNITYGLKHQQTLEISDHFPIQLQMQQNKNKGRRTSQCSGRATRHRG</sequence>
<dbReference type="AlphaFoldDB" id="A0AAN9GB42"/>
<dbReference type="InterPro" id="IPR036691">
    <property type="entry name" value="Endo/exonu/phosph_ase_sf"/>
</dbReference>
<feature type="domain" description="Endonuclease/exonuclease/phosphatase" evidence="9">
    <location>
        <begin position="24"/>
        <end position="269"/>
    </location>
</feature>
<keyword evidence="11" id="KW-1185">Reference proteome</keyword>
<dbReference type="InterPro" id="IPR005135">
    <property type="entry name" value="Endo/exonuclease/phosphatase"/>
</dbReference>
<feature type="region of interest" description="Disordered" evidence="7">
    <location>
        <begin position="277"/>
        <end position="298"/>
    </location>
</feature>
<dbReference type="Gene3D" id="3.60.10.10">
    <property type="entry name" value="Endonuclease/exonuclease/phosphatase"/>
    <property type="match status" value="1"/>
</dbReference>
<protein>
    <recommendedName>
        <fullName evidence="4">Deoxyribonuclease</fullName>
    </recommendedName>
</protein>
<feature type="signal peptide" evidence="8">
    <location>
        <begin position="1"/>
        <end position="20"/>
    </location>
</feature>
<evidence type="ECO:0000256" key="6">
    <source>
        <dbReference type="PIRSR" id="PIRSR000988-2"/>
    </source>
</evidence>
<evidence type="ECO:0000259" key="9">
    <source>
        <dbReference type="Pfam" id="PF03372"/>
    </source>
</evidence>
<feature type="compositionally biased region" description="Polar residues" evidence="7">
    <location>
        <begin position="277"/>
        <end position="291"/>
    </location>
</feature>
<accession>A0AAN9GB42</accession>
<gene>
    <name evidence="10" type="ORF">V1264_020027</name>
</gene>
<proteinExistence type="inferred from homology"/>
<evidence type="ECO:0000256" key="1">
    <source>
        <dbReference type="ARBA" id="ARBA00007359"/>
    </source>
</evidence>
<dbReference type="InterPro" id="IPR016202">
    <property type="entry name" value="DNase_I"/>
</dbReference>
<dbReference type="PANTHER" id="PTHR11371">
    <property type="entry name" value="DEOXYRIBONUCLEASE"/>
    <property type="match status" value="1"/>
</dbReference>
<keyword evidence="3 4" id="KW-0378">Hydrolase</keyword>
<evidence type="ECO:0000256" key="8">
    <source>
        <dbReference type="SAM" id="SignalP"/>
    </source>
</evidence>
<dbReference type="Pfam" id="PF03372">
    <property type="entry name" value="Exo_endo_phos"/>
    <property type="match status" value="1"/>
</dbReference>
<comment type="caution">
    <text evidence="10">The sequence shown here is derived from an EMBL/GenBank/DDBJ whole genome shotgun (WGS) entry which is preliminary data.</text>
</comment>
<dbReference type="GO" id="GO:0004530">
    <property type="term" value="F:deoxyribonuclease I activity"/>
    <property type="evidence" value="ECO:0007669"/>
    <property type="project" value="TreeGrafter"/>
</dbReference>
<evidence type="ECO:0000256" key="2">
    <source>
        <dbReference type="ARBA" id="ARBA00022722"/>
    </source>
</evidence>
<evidence type="ECO:0000256" key="7">
    <source>
        <dbReference type="SAM" id="MobiDB-lite"/>
    </source>
</evidence>
<feature type="chain" id="PRO_5042819680" description="Deoxyribonuclease" evidence="8">
    <location>
        <begin position="21"/>
        <end position="298"/>
    </location>
</feature>
<keyword evidence="4" id="KW-0255">Endonuclease</keyword>
<keyword evidence="6" id="KW-1015">Disulfide bond</keyword>
<dbReference type="PANTHER" id="PTHR11371:SF31">
    <property type="entry name" value="EXTRACELLULAR NUCLEASE"/>
    <property type="match status" value="1"/>
</dbReference>
<dbReference type="SMART" id="SM00476">
    <property type="entry name" value="DNaseIc"/>
    <property type="match status" value="1"/>
</dbReference>
<feature type="active site" evidence="5">
    <location>
        <position position="98"/>
    </location>
</feature>
<reference evidence="10 11" key="1">
    <citation type="submission" date="2024-02" db="EMBL/GenBank/DDBJ databases">
        <title>Chromosome-scale genome assembly of the rough periwinkle Littorina saxatilis.</title>
        <authorList>
            <person name="De Jode A."/>
            <person name="Faria R."/>
            <person name="Formenti G."/>
            <person name="Sims Y."/>
            <person name="Smith T.P."/>
            <person name="Tracey A."/>
            <person name="Wood J.M.D."/>
            <person name="Zagrodzka Z.B."/>
            <person name="Johannesson K."/>
            <person name="Butlin R.K."/>
            <person name="Leder E.H."/>
        </authorList>
    </citation>
    <scope>NUCLEOTIDE SEQUENCE [LARGE SCALE GENOMIC DNA]</scope>
    <source>
        <strain evidence="10">Snail1</strain>
        <tissue evidence="10">Muscle</tissue>
    </source>
</reference>
<dbReference type="SUPFAM" id="SSF56219">
    <property type="entry name" value="DNase I-like"/>
    <property type="match status" value="1"/>
</dbReference>
<dbReference type="GO" id="GO:0006308">
    <property type="term" value="P:DNA catabolic process"/>
    <property type="evidence" value="ECO:0007669"/>
    <property type="project" value="InterPro"/>
</dbReference>
<evidence type="ECO:0000313" key="10">
    <source>
        <dbReference type="EMBL" id="KAK7101687.1"/>
    </source>
</evidence>
<evidence type="ECO:0000313" key="11">
    <source>
        <dbReference type="Proteomes" id="UP001374579"/>
    </source>
</evidence>
<keyword evidence="2 4" id="KW-0540">Nuclease</keyword>
<dbReference type="Proteomes" id="UP001374579">
    <property type="component" value="Unassembled WGS sequence"/>
</dbReference>
<comment type="similarity">
    <text evidence="1 4">Belongs to the DNase I family.</text>
</comment>
<feature type="disulfide bond" description="Essential for enzymatic activity" evidence="6">
    <location>
        <begin position="191"/>
        <end position="226"/>
    </location>
</feature>
<evidence type="ECO:0000256" key="5">
    <source>
        <dbReference type="PIRSR" id="PIRSR000988-1"/>
    </source>
</evidence>
<evidence type="ECO:0000256" key="4">
    <source>
        <dbReference type="PIRNR" id="PIRNR000988"/>
    </source>
</evidence>
<dbReference type="GO" id="GO:0003677">
    <property type="term" value="F:DNA binding"/>
    <property type="evidence" value="ECO:0007669"/>
    <property type="project" value="TreeGrafter"/>
</dbReference>
<dbReference type="PIRSF" id="PIRSF000988">
    <property type="entry name" value="DNase_I_euk"/>
    <property type="match status" value="1"/>
</dbReference>
<organism evidence="10 11">
    <name type="scientific">Littorina saxatilis</name>
    <dbReference type="NCBI Taxonomy" id="31220"/>
    <lineage>
        <taxon>Eukaryota</taxon>
        <taxon>Metazoa</taxon>
        <taxon>Spiralia</taxon>
        <taxon>Lophotrochozoa</taxon>
        <taxon>Mollusca</taxon>
        <taxon>Gastropoda</taxon>
        <taxon>Caenogastropoda</taxon>
        <taxon>Littorinimorpha</taxon>
        <taxon>Littorinoidea</taxon>
        <taxon>Littorinidae</taxon>
        <taxon>Littorina</taxon>
    </lineage>
</organism>
<feature type="active site" evidence="5">
    <location>
        <position position="152"/>
    </location>
</feature>
<evidence type="ECO:0000256" key="3">
    <source>
        <dbReference type="ARBA" id="ARBA00022801"/>
    </source>
</evidence>
<dbReference type="GO" id="GO:0005634">
    <property type="term" value="C:nucleus"/>
    <property type="evidence" value="ECO:0007669"/>
    <property type="project" value="TreeGrafter"/>
</dbReference>
<keyword evidence="8" id="KW-0732">Signal</keyword>